<dbReference type="InterPro" id="IPR000917">
    <property type="entry name" value="Sulfatase_N"/>
</dbReference>
<evidence type="ECO:0000259" key="5">
    <source>
        <dbReference type="Pfam" id="PF00884"/>
    </source>
</evidence>
<proteinExistence type="inferred from homology"/>
<feature type="domain" description="Sulfatase N-terminal" evidence="5">
    <location>
        <begin position="33"/>
        <end position="434"/>
    </location>
</feature>
<dbReference type="InterPro" id="IPR024607">
    <property type="entry name" value="Sulfatase_CS"/>
</dbReference>
<keyword evidence="4" id="KW-0732">Signal</keyword>
<evidence type="ECO:0000256" key="4">
    <source>
        <dbReference type="SAM" id="SignalP"/>
    </source>
</evidence>
<dbReference type="InterPro" id="IPR050738">
    <property type="entry name" value="Sulfatase"/>
</dbReference>
<evidence type="ECO:0000256" key="3">
    <source>
        <dbReference type="ARBA" id="ARBA00022837"/>
    </source>
</evidence>
<accession>A0ABS6VPC0</accession>
<feature type="signal peptide" evidence="4">
    <location>
        <begin position="1"/>
        <end position="23"/>
    </location>
</feature>
<dbReference type="PANTHER" id="PTHR42693">
    <property type="entry name" value="ARYLSULFATASE FAMILY MEMBER"/>
    <property type="match status" value="1"/>
</dbReference>
<keyword evidence="2" id="KW-0479">Metal-binding</keyword>
<dbReference type="PANTHER" id="PTHR42693:SF33">
    <property type="entry name" value="ARYLSULFATASE"/>
    <property type="match status" value="1"/>
</dbReference>
<comment type="similarity">
    <text evidence="1">Belongs to the sulfatase family.</text>
</comment>
<dbReference type="CDD" id="cd16025">
    <property type="entry name" value="PAS_like"/>
    <property type="match status" value="1"/>
</dbReference>
<reference evidence="6" key="1">
    <citation type="submission" date="2021-07" db="EMBL/GenBank/DDBJ databases">
        <title>Zhongshania sp. CAU 1632 isolated from seawater.</title>
        <authorList>
            <person name="Kim W."/>
        </authorList>
    </citation>
    <scope>NUCLEOTIDE SEQUENCE</scope>
    <source>
        <strain evidence="6">CAU 1632</strain>
    </source>
</reference>
<evidence type="ECO:0000256" key="2">
    <source>
        <dbReference type="ARBA" id="ARBA00022723"/>
    </source>
</evidence>
<dbReference type="EMBL" id="JAHWDQ010000001">
    <property type="protein sequence ID" value="MBW2939899.1"/>
    <property type="molecule type" value="Genomic_DNA"/>
</dbReference>
<gene>
    <name evidence="6" type="ORF">KXJ70_03890</name>
</gene>
<evidence type="ECO:0000256" key="1">
    <source>
        <dbReference type="ARBA" id="ARBA00008779"/>
    </source>
</evidence>
<sequence length="549" mass="61654">MNLKISLLIISLVGMCVSNSIFADADRAKLGRPNILLIVADDLALTDLGSYGGEIQTPNIDQLALEGARFTHFYANPSCSPTRATLLTGIDSHLAGLATMQHTQTPGQKGQPGYEGYLNKRVVTLPTLLRDAGYQTYMAGKWHLGMTEDNSPASRGFERSFALLPGGGGHFTNQGLTSSSPALYRRDGALVNLPKDFYSSRFYSDQMVEYLTRRDKTRPFFAYLSYTAPHWPLQAPKESIARYSGRYSRGFEVLHNERRQRATLMGLSDLVEGQGVFNRQWSDLTDIERQHAARTMEVYAAMVDDMDHYLGRVLSLLRDENALDNTMILILSDNGAEGHDLFDAIPEIRNYVEQCCDNTLDNIGEPDSYISYGHDWARAGVGSFRGFKTMPLEGGVRVPFLLRYPPLLGSGGQINRQRFSVEDVVPGLLELAGVKHPDENYKGRTVYPLTGKSFLPILSQAESAKEEHRFTLVRELFGRVAVWHDKWKLVLLPFPFGDGEWRLFNLSEDPSESTDIASKYPDKVKELILIWEEYRDKNNVIAPGKIMNY</sequence>
<dbReference type="PROSITE" id="PS00523">
    <property type="entry name" value="SULFATASE_1"/>
    <property type="match status" value="1"/>
</dbReference>
<organism evidence="6 7">
    <name type="scientific">Zhongshania aquimaris</name>
    <dbReference type="NCBI Taxonomy" id="2857107"/>
    <lineage>
        <taxon>Bacteria</taxon>
        <taxon>Pseudomonadati</taxon>
        <taxon>Pseudomonadota</taxon>
        <taxon>Gammaproteobacteria</taxon>
        <taxon>Cellvibrionales</taxon>
        <taxon>Spongiibacteraceae</taxon>
        <taxon>Zhongshania</taxon>
    </lineage>
</organism>
<comment type="caution">
    <text evidence="6">The sequence shown here is derived from an EMBL/GenBank/DDBJ whole genome shotgun (WGS) entry which is preliminary data.</text>
</comment>
<evidence type="ECO:0000313" key="7">
    <source>
        <dbReference type="Proteomes" id="UP001166291"/>
    </source>
</evidence>
<keyword evidence="3" id="KW-0106">Calcium</keyword>
<dbReference type="Pfam" id="PF00884">
    <property type="entry name" value="Sulfatase"/>
    <property type="match status" value="1"/>
</dbReference>
<dbReference type="RefSeq" id="WP_219042134.1">
    <property type="nucleotide sequence ID" value="NZ_JAHWDQ010000001.1"/>
</dbReference>
<evidence type="ECO:0000313" key="6">
    <source>
        <dbReference type="EMBL" id="MBW2939899.1"/>
    </source>
</evidence>
<dbReference type="PROSITE" id="PS00149">
    <property type="entry name" value="SULFATASE_2"/>
    <property type="match status" value="1"/>
</dbReference>
<keyword evidence="7" id="KW-1185">Reference proteome</keyword>
<name>A0ABS6VPC0_9GAMM</name>
<dbReference type="Proteomes" id="UP001166291">
    <property type="component" value="Unassembled WGS sequence"/>
</dbReference>
<feature type="chain" id="PRO_5046111602" evidence="4">
    <location>
        <begin position="24"/>
        <end position="549"/>
    </location>
</feature>
<protein>
    <submittedName>
        <fullName evidence="6">Sulfatase-like hydrolase/transferase</fullName>
    </submittedName>
</protein>